<keyword evidence="1" id="KW-0812">Transmembrane</keyword>
<evidence type="ECO:0000313" key="2">
    <source>
        <dbReference type="EMBL" id="PVD30002.1"/>
    </source>
</evidence>
<accession>A0A2T7P9A4</accession>
<sequence length="101" mass="11078">MRDRHQLIADSLPESMKDVQVSGVITIILQLCLCLENLLPILLHACWRRPGERTLSDKLVAALCATYVLSAVVPSPLALASYFNGSWYGGAATCECFQVKL</sequence>
<dbReference type="Proteomes" id="UP000245119">
    <property type="component" value="Linkage Group LG5"/>
</dbReference>
<evidence type="ECO:0008006" key="4">
    <source>
        <dbReference type="Google" id="ProtNLM"/>
    </source>
</evidence>
<dbReference type="Gene3D" id="1.20.1070.10">
    <property type="entry name" value="Rhodopsin 7-helix transmembrane proteins"/>
    <property type="match status" value="1"/>
</dbReference>
<dbReference type="EMBL" id="PZQS01000005">
    <property type="protein sequence ID" value="PVD30002.1"/>
    <property type="molecule type" value="Genomic_DNA"/>
</dbReference>
<name>A0A2T7P9A4_POMCA</name>
<dbReference type="SUPFAM" id="SSF81321">
    <property type="entry name" value="Family A G protein-coupled receptor-like"/>
    <property type="match status" value="1"/>
</dbReference>
<keyword evidence="1" id="KW-0472">Membrane</keyword>
<feature type="transmembrane region" description="Helical" evidence="1">
    <location>
        <begin position="20"/>
        <end position="47"/>
    </location>
</feature>
<evidence type="ECO:0000256" key="1">
    <source>
        <dbReference type="SAM" id="Phobius"/>
    </source>
</evidence>
<feature type="transmembrane region" description="Helical" evidence="1">
    <location>
        <begin position="59"/>
        <end position="83"/>
    </location>
</feature>
<keyword evidence="1" id="KW-1133">Transmembrane helix</keyword>
<organism evidence="2 3">
    <name type="scientific">Pomacea canaliculata</name>
    <name type="common">Golden apple snail</name>
    <dbReference type="NCBI Taxonomy" id="400727"/>
    <lineage>
        <taxon>Eukaryota</taxon>
        <taxon>Metazoa</taxon>
        <taxon>Spiralia</taxon>
        <taxon>Lophotrochozoa</taxon>
        <taxon>Mollusca</taxon>
        <taxon>Gastropoda</taxon>
        <taxon>Caenogastropoda</taxon>
        <taxon>Architaenioglossa</taxon>
        <taxon>Ampullarioidea</taxon>
        <taxon>Ampullariidae</taxon>
        <taxon>Pomacea</taxon>
    </lineage>
</organism>
<proteinExistence type="predicted"/>
<evidence type="ECO:0000313" key="3">
    <source>
        <dbReference type="Proteomes" id="UP000245119"/>
    </source>
</evidence>
<reference evidence="2 3" key="1">
    <citation type="submission" date="2018-04" db="EMBL/GenBank/DDBJ databases">
        <title>The genome of golden apple snail Pomacea canaliculata provides insight into stress tolerance and invasive adaptation.</title>
        <authorList>
            <person name="Liu C."/>
            <person name="Liu B."/>
            <person name="Ren Y."/>
            <person name="Zhang Y."/>
            <person name="Wang H."/>
            <person name="Li S."/>
            <person name="Jiang F."/>
            <person name="Yin L."/>
            <person name="Zhang G."/>
            <person name="Qian W."/>
            <person name="Fan W."/>
        </authorList>
    </citation>
    <scope>NUCLEOTIDE SEQUENCE [LARGE SCALE GENOMIC DNA]</scope>
    <source>
        <strain evidence="2">SZHN2017</strain>
        <tissue evidence="2">Muscle</tissue>
    </source>
</reference>
<dbReference type="AlphaFoldDB" id="A0A2T7P9A4"/>
<protein>
    <recommendedName>
        <fullName evidence="4">G-protein coupled receptors family 1 profile domain-containing protein</fullName>
    </recommendedName>
</protein>
<comment type="caution">
    <text evidence="2">The sequence shown here is derived from an EMBL/GenBank/DDBJ whole genome shotgun (WGS) entry which is preliminary data.</text>
</comment>
<keyword evidence="3" id="KW-1185">Reference proteome</keyword>
<gene>
    <name evidence="2" type="ORF">C0Q70_09263</name>
</gene>